<comment type="caution">
    <text evidence="3">The sequence shown here is derived from an EMBL/GenBank/DDBJ whole genome shotgun (WGS) entry which is preliminary data.</text>
</comment>
<evidence type="ECO:0000259" key="1">
    <source>
        <dbReference type="Pfam" id="PF06250"/>
    </source>
</evidence>
<proteinExistence type="predicted"/>
<dbReference type="Pfam" id="PF17761">
    <property type="entry name" value="DUF1016_N"/>
    <property type="match status" value="1"/>
</dbReference>
<keyword evidence="4" id="KW-1185">Reference proteome</keyword>
<protein>
    <recommendedName>
        <fullName evidence="5">DUF1016 domain-containing protein</fullName>
    </recommendedName>
</protein>
<dbReference type="Proteomes" id="UP000637774">
    <property type="component" value="Unassembled WGS sequence"/>
</dbReference>
<organism evidence="3 4">
    <name type="scientific">Hymenobacter frigidus</name>
    <dbReference type="NCBI Taxonomy" id="1524095"/>
    <lineage>
        <taxon>Bacteria</taxon>
        <taxon>Pseudomonadati</taxon>
        <taxon>Bacteroidota</taxon>
        <taxon>Cytophagia</taxon>
        <taxon>Cytophagales</taxon>
        <taxon>Hymenobacteraceae</taxon>
        <taxon>Hymenobacter</taxon>
    </lineage>
</organism>
<dbReference type="PANTHER" id="PTHR30547:SF0">
    <property type="entry name" value="BLR8175 PROTEIN"/>
    <property type="match status" value="1"/>
</dbReference>
<dbReference type="Pfam" id="PF06250">
    <property type="entry name" value="YhcG_C"/>
    <property type="match status" value="1"/>
</dbReference>
<reference evidence="4" key="1">
    <citation type="journal article" date="2019" name="Int. J. Syst. Evol. Microbiol.">
        <title>The Global Catalogue of Microorganisms (GCM) 10K type strain sequencing project: providing services to taxonomists for standard genome sequencing and annotation.</title>
        <authorList>
            <consortium name="The Broad Institute Genomics Platform"/>
            <consortium name="The Broad Institute Genome Sequencing Center for Infectious Disease"/>
            <person name="Wu L."/>
            <person name="Ma J."/>
        </authorList>
    </citation>
    <scope>NUCLEOTIDE SEQUENCE [LARGE SCALE GENOMIC DNA]</scope>
    <source>
        <strain evidence="4">CGMCC 1.14966</strain>
    </source>
</reference>
<dbReference type="InterPro" id="IPR009362">
    <property type="entry name" value="YhcG_C"/>
</dbReference>
<gene>
    <name evidence="3" type="ORF">GCM10011495_39490</name>
</gene>
<dbReference type="InterPro" id="IPR053148">
    <property type="entry name" value="PD-DEXK-like_domain"/>
</dbReference>
<evidence type="ECO:0000313" key="4">
    <source>
        <dbReference type="Proteomes" id="UP000637774"/>
    </source>
</evidence>
<dbReference type="EMBL" id="BMGY01000072">
    <property type="protein sequence ID" value="GGH91420.1"/>
    <property type="molecule type" value="Genomic_DNA"/>
</dbReference>
<dbReference type="PANTHER" id="PTHR30547">
    <property type="entry name" value="UNCHARACTERIZED PROTEIN YHCG-RELATED"/>
    <property type="match status" value="1"/>
</dbReference>
<feature type="domain" description="YhcG PDDEXK nuclease" evidence="1">
    <location>
        <begin position="202"/>
        <end position="350"/>
    </location>
</feature>
<dbReference type="InterPro" id="IPR011856">
    <property type="entry name" value="tRNA_endonuc-like_dom_sf"/>
</dbReference>
<evidence type="ECO:0000313" key="3">
    <source>
        <dbReference type="EMBL" id="GGH91420.1"/>
    </source>
</evidence>
<feature type="domain" description="YhcG N-terminal" evidence="2">
    <location>
        <begin position="44"/>
        <end position="179"/>
    </location>
</feature>
<dbReference type="Gene3D" id="3.40.1350.10">
    <property type="match status" value="1"/>
</dbReference>
<evidence type="ECO:0008006" key="5">
    <source>
        <dbReference type="Google" id="ProtNLM"/>
    </source>
</evidence>
<name>A0ABQ2AGW0_9BACT</name>
<dbReference type="InterPro" id="IPR041527">
    <property type="entry name" value="YhcG_N"/>
</dbReference>
<evidence type="ECO:0000259" key="2">
    <source>
        <dbReference type="Pfam" id="PF17761"/>
    </source>
</evidence>
<accession>A0ABQ2AGW0</accession>
<sequence>MGNFLRRAPELAAIKMCAVRMLSLLPHLSMSLVPADYPQFLTAITQRVRAAQYQALQLVNREQLQLYWDLGRLIADRQQHAGWGKGIVETLARDLQTEFAGLSGFSASNLWRMRAFYLAYADDEVLAPLVRELGWSLNVAILEKSQSAHERLFYVTQARHYHWTKAALLQQFKAQAYQRTLTAQHNFEQTLPSPQQSSAVLALKDEYLFDFLELSVPHSEYELEQALLGNVRRFLSEMGGDFTFISNQYRLELAGQEYFIDLLLFHRELQCLVDVELKIDEFRPEYAGKMNFYLSVLNQTVRKPHEQPSIGIIICQSKHRTVVEFALRDVNKPIGVATYAYTDTLPSELRPFFPSNEELVRRLDAVTAALQAQTGAGPGGPAKD</sequence>